<feature type="non-terminal residue" evidence="2">
    <location>
        <position position="56"/>
    </location>
</feature>
<protein>
    <submittedName>
        <fullName evidence="2">Uncharacterized protein</fullName>
    </submittedName>
</protein>
<proteinExistence type="predicted"/>
<evidence type="ECO:0000256" key="1">
    <source>
        <dbReference type="SAM" id="MobiDB-lite"/>
    </source>
</evidence>
<feature type="region of interest" description="Disordered" evidence="1">
    <location>
        <begin position="1"/>
        <end position="56"/>
    </location>
</feature>
<dbReference type="Proteomes" id="UP000824469">
    <property type="component" value="Unassembled WGS sequence"/>
</dbReference>
<feature type="compositionally biased region" description="Acidic residues" evidence="1">
    <location>
        <begin position="42"/>
        <end position="56"/>
    </location>
</feature>
<name>A0AA38FDG6_TAXCH</name>
<organism evidence="2 3">
    <name type="scientific">Taxus chinensis</name>
    <name type="common">Chinese yew</name>
    <name type="synonym">Taxus wallichiana var. chinensis</name>
    <dbReference type="NCBI Taxonomy" id="29808"/>
    <lineage>
        <taxon>Eukaryota</taxon>
        <taxon>Viridiplantae</taxon>
        <taxon>Streptophyta</taxon>
        <taxon>Embryophyta</taxon>
        <taxon>Tracheophyta</taxon>
        <taxon>Spermatophyta</taxon>
        <taxon>Pinopsida</taxon>
        <taxon>Pinidae</taxon>
        <taxon>Conifers II</taxon>
        <taxon>Cupressales</taxon>
        <taxon>Taxaceae</taxon>
        <taxon>Taxus</taxon>
    </lineage>
</organism>
<sequence>MEEFLIREDSPEREEKDKSLELESPVRKRKRVKKGSKSGEIENMEADKGDEDDEGC</sequence>
<evidence type="ECO:0000313" key="3">
    <source>
        <dbReference type="Proteomes" id="UP000824469"/>
    </source>
</evidence>
<comment type="caution">
    <text evidence="2">The sequence shown here is derived from an EMBL/GenBank/DDBJ whole genome shotgun (WGS) entry which is preliminary data.</text>
</comment>
<keyword evidence="3" id="KW-1185">Reference proteome</keyword>
<feature type="compositionally biased region" description="Basic and acidic residues" evidence="1">
    <location>
        <begin position="1"/>
        <end position="26"/>
    </location>
</feature>
<accession>A0AA38FDG6</accession>
<dbReference type="EMBL" id="JAHRHJ020000010">
    <property type="protein sequence ID" value="KAH9297985.1"/>
    <property type="molecule type" value="Genomic_DNA"/>
</dbReference>
<reference evidence="2 3" key="1">
    <citation type="journal article" date="2021" name="Nat. Plants">
        <title>The Taxus genome provides insights into paclitaxel biosynthesis.</title>
        <authorList>
            <person name="Xiong X."/>
            <person name="Gou J."/>
            <person name="Liao Q."/>
            <person name="Li Y."/>
            <person name="Zhou Q."/>
            <person name="Bi G."/>
            <person name="Li C."/>
            <person name="Du R."/>
            <person name="Wang X."/>
            <person name="Sun T."/>
            <person name="Guo L."/>
            <person name="Liang H."/>
            <person name="Lu P."/>
            <person name="Wu Y."/>
            <person name="Zhang Z."/>
            <person name="Ro D.K."/>
            <person name="Shang Y."/>
            <person name="Huang S."/>
            <person name="Yan J."/>
        </authorList>
    </citation>
    <scope>NUCLEOTIDE SEQUENCE [LARGE SCALE GENOMIC DNA]</scope>
    <source>
        <strain evidence="2">Ta-2019</strain>
    </source>
</reference>
<dbReference type="AlphaFoldDB" id="A0AA38FDG6"/>
<evidence type="ECO:0000313" key="2">
    <source>
        <dbReference type="EMBL" id="KAH9297985.1"/>
    </source>
</evidence>
<gene>
    <name evidence="2" type="ORF">KI387_029667</name>
</gene>
<feature type="compositionally biased region" description="Basic residues" evidence="1">
    <location>
        <begin position="27"/>
        <end position="36"/>
    </location>
</feature>